<keyword evidence="2" id="KW-0731">Sigma factor</keyword>
<dbReference type="GO" id="GO:0016987">
    <property type="term" value="F:sigma factor activity"/>
    <property type="evidence" value="ECO:0007669"/>
    <property type="project" value="UniProtKB-KW"/>
</dbReference>
<dbReference type="GO" id="GO:0006352">
    <property type="term" value="P:DNA-templated transcription initiation"/>
    <property type="evidence" value="ECO:0007669"/>
    <property type="project" value="InterPro"/>
</dbReference>
<dbReference type="Pfam" id="PF07638">
    <property type="entry name" value="Sigma70_ECF"/>
    <property type="match status" value="1"/>
</dbReference>
<keyword evidence="1" id="KW-0805">Transcription regulation</keyword>
<dbReference type="RefSeq" id="WP_207863588.1">
    <property type="nucleotide sequence ID" value="NZ_JAFREP010000066.1"/>
</dbReference>
<dbReference type="PANTHER" id="PTHR43133">
    <property type="entry name" value="RNA POLYMERASE ECF-TYPE SIGMA FACTO"/>
    <property type="match status" value="1"/>
</dbReference>
<dbReference type="PANTHER" id="PTHR43133:SF39">
    <property type="entry name" value="SIMILAR TO RNA POLYMERASE SIGMA-E FACTOR"/>
    <property type="match status" value="1"/>
</dbReference>
<gene>
    <name evidence="5" type="ORF">J3U88_33520</name>
</gene>
<reference evidence="5" key="1">
    <citation type="submission" date="2021-03" db="EMBL/GenBank/DDBJ databases">
        <authorList>
            <person name="Wang G."/>
        </authorList>
    </citation>
    <scope>NUCLEOTIDE SEQUENCE</scope>
    <source>
        <strain evidence="5">KCTC 12899</strain>
    </source>
</reference>
<keyword evidence="3" id="KW-0804">Transcription</keyword>
<dbReference type="InterPro" id="IPR014284">
    <property type="entry name" value="RNA_pol_sigma-70_dom"/>
</dbReference>
<dbReference type="Proteomes" id="UP000664417">
    <property type="component" value="Unassembled WGS sequence"/>
</dbReference>
<dbReference type="InterPro" id="IPR013324">
    <property type="entry name" value="RNA_pol_sigma_r3/r4-like"/>
</dbReference>
<evidence type="ECO:0000256" key="1">
    <source>
        <dbReference type="ARBA" id="ARBA00023015"/>
    </source>
</evidence>
<evidence type="ECO:0000313" key="5">
    <source>
        <dbReference type="EMBL" id="MBO1323435.1"/>
    </source>
</evidence>
<evidence type="ECO:0000256" key="2">
    <source>
        <dbReference type="ARBA" id="ARBA00023082"/>
    </source>
</evidence>
<evidence type="ECO:0000313" key="6">
    <source>
        <dbReference type="Proteomes" id="UP000664417"/>
    </source>
</evidence>
<accession>A0A8J7QRY4</accession>
<dbReference type="InterPro" id="IPR036388">
    <property type="entry name" value="WH-like_DNA-bd_sf"/>
</dbReference>
<name>A0A8J7QRY4_9BACT</name>
<evidence type="ECO:0000256" key="3">
    <source>
        <dbReference type="ARBA" id="ARBA00023163"/>
    </source>
</evidence>
<dbReference type="NCBIfam" id="TIGR02937">
    <property type="entry name" value="sigma70-ECF"/>
    <property type="match status" value="1"/>
</dbReference>
<feature type="domain" description="RNA polymerase sigma-70 ECF-like HTH" evidence="4">
    <location>
        <begin position="4"/>
        <end position="181"/>
    </location>
</feature>
<sequence>MSGEITRLLNDSENPDALNQVIDMVYQDLRRIAANYLKGTPNRTLQPTDLVHEAYGELAKKSVLQFNDRAHFFGCASLIMRHLLYKYARDMKRLKRGGDQAKVSLDEGLVGGKPMDADALLSLQCAMEKLHQLDPEKHRLVELRSFLGLSMKEIATVTDKALRTVERDWQFCRVWLSRELQRPL</sequence>
<evidence type="ECO:0000259" key="4">
    <source>
        <dbReference type="Pfam" id="PF07638"/>
    </source>
</evidence>
<dbReference type="NCBIfam" id="TIGR02999">
    <property type="entry name" value="Sig-70_X6"/>
    <property type="match status" value="1"/>
</dbReference>
<keyword evidence="6" id="KW-1185">Reference proteome</keyword>
<dbReference type="InterPro" id="IPR053812">
    <property type="entry name" value="HTH_Sigma70_ECF-like"/>
</dbReference>
<dbReference type="InterPro" id="IPR011517">
    <property type="entry name" value="RNA_pol_sigma70_ECF-like"/>
</dbReference>
<dbReference type="Gene3D" id="1.10.10.10">
    <property type="entry name" value="Winged helix-like DNA-binding domain superfamily/Winged helix DNA-binding domain"/>
    <property type="match status" value="1"/>
</dbReference>
<dbReference type="AlphaFoldDB" id="A0A8J7QRY4"/>
<protein>
    <submittedName>
        <fullName evidence="5">Sigma-70 family RNA polymerase sigma factor</fullName>
    </submittedName>
</protein>
<organism evidence="5 6">
    <name type="scientific">Acanthopleuribacter pedis</name>
    <dbReference type="NCBI Taxonomy" id="442870"/>
    <lineage>
        <taxon>Bacteria</taxon>
        <taxon>Pseudomonadati</taxon>
        <taxon>Acidobacteriota</taxon>
        <taxon>Holophagae</taxon>
        <taxon>Acanthopleuribacterales</taxon>
        <taxon>Acanthopleuribacteraceae</taxon>
        <taxon>Acanthopleuribacter</taxon>
    </lineage>
</organism>
<dbReference type="SUPFAM" id="SSF88659">
    <property type="entry name" value="Sigma3 and sigma4 domains of RNA polymerase sigma factors"/>
    <property type="match status" value="1"/>
</dbReference>
<dbReference type="InterPro" id="IPR039425">
    <property type="entry name" value="RNA_pol_sigma-70-like"/>
</dbReference>
<dbReference type="EMBL" id="JAFREP010000066">
    <property type="protein sequence ID" value="MBO1323435.1"/>
    <property type="molecule type" value="Genomic_DNA"/>
</dbReference>
<comment type="caution">
    <text evidence="5">The sequence shown here is derived from an EMBL/GenBank/DDBJ whole genome shotgun (WGS) entry which is preliminary data.</text>
</comment>
<proteinExistence type="predicted"/>